<name>A0AAW0WYP0_CHEQU</name>
<keyword evidence="3" id="KW-1185">Reference proteome</keyword>
<dbReference type="AlphaFoldDB" id="A0AAW0WYP0"/>
<dbReference type="Pfam" id="PF16565">
    <property type="entry name" value="MIT_C"/>
    <property type="match status" value="1"/>
</dbReference>
<sequence>MSGIGHEAAAVQVLTRAVQLDNEKKFSEALACYEQGIRLLLQAAKEVQDESKRSHFRKKTEEYLSRAEAMKEAAAKQRTLARTHTQIQIDAGATGYSYKTIFEPLIDKTLSSATVEDAYIRSTHQIYNFLQFCELLVHKAECLKLIVLQTTRDPGDHRTQHSRLEEIQHSLKKHNVTLTIEYSDTIHDREIRFDNGWIIKIGRGLDYFRKAEGRFSLGWSDYHFRECHQTTVDIFHQTSVK</sequence>
<dbReference type="InterPro" id="IPR038113">
    <property type="entry name" value="MITD1_C_sf"/>
</dbReference>
<dbReference type="SMART" id="SM00745">
    <property type="entry name" value="MIT"/>
    <property type="match status" value="1"/>
</dbReference>
<dbReference type="InterPro" id="IPR032341">
    <property type="entry name" value="MITD1_C"/>
</dbReference>
<evidence type="ECO:0000313" key="2">
    <source>
        <dbReference type="EMBL" id="KAK8730874.1"/>
    </source>
</evidence>
<dbReference type="SUPFAM" id="SSF116846">
    <property type="entry name" value="MIT domain"/>
    <property type="match status" value="1"/>
</dbReference>
<feature type="domain" description="MIT" evidence="1">
    <location>
        <begin position="4"/>
        <end position="80"/>
    </location>
</feature>
<organism evidence="2 3">
    <name type="scientific">Cherax quadricarinatus</name>
    <name type="common">Australian red claw crayfish</name>
    <dbReference type="NCBI Taxonomy" id="27406"/>
    <lineage>
        <taxon>Eukaryota</taxon>
        <taxon>Metazoa</taxon>
        <taxon>Ecdysozoa</taxon>
        <taxon>Arthropoda</taxon>
        <taxon>Crustacea</taxon>
        <taxon>Multicrustacea</taxon>
        <taxon>Malacostraca</taxon>
        <taxon>Eumalacostraca</taxon>
        <taxon>Eucarida</taxon>
        <taxon>Decapoda</taxon>
        <taxon>Pleocyemata</taxon>
        <taxon>Astacidea</taxon>
        <taxon>Parastacoidea</taxon>
        <taxon>Parastacidae</taxon>
        <taxon>Cherax</taxon>
    </lineage>
</organism>
<protein>
    <recommendedName>
        <fullName evidence="1">MIT domain-containing protein</fullName>
    </recommendedName>
</protein>
<dbReference type="CDD" id="cd02685">
    <property type="entry name" value="MIT_C"/>
    <property type="match status" value="1"/>
</dbReference>
<dbReference type="InterPro" id="IPR036181">
    <property type="entry name" value="MIT_dom_sf"/>
</dbReference>
<dbReference type="Gene3D" id="1.20.58.80">
    <property type="entry name" value="Phosphotransferase system, lactose/cellobiose-type IIA subunit"/>
    <property type="match status" value="1"/>
</dbReference>
<dbReference type="EMBL" id="JARKIK010000062">
    <property type="protein sequence ID" value="KAK8730874.1"/>
    <property type="molecule type" value="Genomic_DNA"/>
</dbReference>
<proteinExistence type="predicted"/>
<reference evidence="2 3" key="1">
    <citation type="journal article" date="2024" name="BMC Genomics">
        <title>Genome assembly of redclaw crayfish (Cherax quadricarinatus) provides insights into its immune adaptation and hypoxia tolerance.</title>
        <authorList>
            <person name="Liu Z."/>
            <person name="Zheng J."/>
            <person name="Li H."/>
            <person name="Fang K."/>
            <person name="Wang S."/>
            <person name="He J."/>
            <person name="Zhou D."/>
            <person name="Weng S."/>
            <person name="Chi M."/>
            <person name="Gu Z."/>
            <person name="He J."/>
            <person name="Li F."/>
            <person name="Wang M."/>
        </authorList>
    </citation>
    <scope>NUCLEOTIDE SEQUENCE [LARGE SCALE GENOMIC DNA]</scope>
    <source>
        <strain evidence="2">ZL_2023a</strain>
    </source>
</reference>
<evidence type="ECO:0000313" key="3">
    <source>
        <dbReference type="Proteomes" id="UP001445076"/>
    </source>
</evidence>
<accession>A0AAW0WYP0</accession>
<dbReference type="PANTHER" id="PTHR21222">
    <property type="entry name" value="MIT DOMAIN-CONTAINING PROTEIN 1"/>
    <property type="match status" value="1"/>
</dbReference>
<dbReference type="Gene3D" id="3.30.870.30">
    <property type="entry name" value="MITD, C-terminal phospholipase D-like domain"/>
    <property type="match status" value="1"/>
</dbReference>
<dbReference type="Proteomes" id="UP001445076">
    <property type="component" value="Unassembled WGS sequence"/>
</dbReference>
<dbReference type="InterPro" id="IPR052817">
    <property type="entry name" value="MIT_domain_contain_protein1"/>
</dbReference>
<evidence type="ECO:0000259" key="1">
    <source>
        <dbReference type="SMART" id="SM00745"/>
    </source>
</evidence>
<dbReference type="InterPro" id="IPR007330">
    <property type="entry name" value="MIT_dom"/>
</dbReference>
<gene>
    <name evidence="2" type="ORF">OTU49_007670</name>
</gene>
<comment type="caution">
    <text evidence="2">The sequence shown here is derived from an EMBL/GenBank/DDBJ whole genome shotgun (WGS) entry which is preliminary data.</text>
</comment>
<dbReference type="PANTHER" id="PTHR21222:SF1">
    <property type="entry name" value="MIT DOMAIN-CONTAINING PROTEIN 1"/>
    <property type="match status" value="1"/>
</dbReference>
<dbReference type="Pfam" id="PF04212">
    <property type="entry name" value="MIT"/>
    <property type="match status" value="1"/>
</dbReference>